<evidence type="ECO:0000313" key="2">
    <source>
        <dbReference type="EMBL" id="GAA3695962.1"/>
    </source>
</evidence>
<evidence type="ECO:0000313" key="3">
    <source>
        <dbReference type="Proteomes" id="UP001500051"/>
    </source>
</evidence>
<protein>
    <recommendedName>
        <fullName evidence="4">VanZ like family protein</fullName>
    </recommendedName>
</protein>
<dbReference type="EMBL" id="BAAAYX010000002">
    <property type="protein sequence ID" value="GAA3695962.1"/>
    <property type="molecule type" value="Genomic_DNA"/>
</dbReference>
<feature type="transmembrane region" description="Helical" evidence="1">
    <location>
        <begin position="33"/>
        <end position="54"/>
    </location>
</feature>
<dbReference type="Proteomes" id="UP001500051">
    <property type="component" value="Unassembled WGS sequence"/>
</dbReference>
<accession>A0ABP7CTK1</accession>
<evidence type="ECO:0000256" key="1">
    <source>
        <dbReference type="SAM" id="Phobius"/>
    </source>
</evidence>
<reference evidence="3" key="1">
    <citation type="journal article" date="2019" name="Int. J. Syst. Evol. Microbiol.">
        <title>The Global Catalogue of Microorganisms (GCM) 10K type strain sequencing project: providing services to taxonomists for standard genome sequencing and annotation.</title>
        <authorList>
            <consortium name="The Broad Institute Genomics Platform"/>
            <consortium name="The Broad Institute Genome Sequencing Center for Infectious Disease"/>
            <person name="Wu L."/>
            <person name="Ma J."/>
        </authorList>
    </citation>
    <scope>NUCLEOTIDE SEQUENCE [LARGE SCALE GENOMIC DNA]</scope>
    <source>
        <strain evidence="3">JCM 16548</strain>
    </source>
</reference>
<keyword evidence="1" id="KW-0472">Membrane</keyword>
<keyword evidence="1" id="KW-0812">Transmembrane</keyword>
<keyword evidence="3" id="KW-1185">Reference proteome</keyword>
<name>A0ABP7CTK1_9ACTN</name>
<keyword evidence="1" id="KW-1133">Transmembrane helix</keyword>
<feature type="transmembrane region" description="Helical" evidence="1">
    <location>
        <begin position="61"/>
        <end position="79"/>
    </location>
</feature>
<organism evidence="2 3">
    <name type="scientific">Microlunatus aurantiacus</name>
    <dbReference type="NCBI Taxonomy" id="446786"/>
    <lineage>
        <taxon>Bacteria</taxon>
        <taxon>Bacillati</taxon>
        <taxon>Actinomycetota</taxon>
        <taxon>Actinomycetes</taxon>
        <taxon>Propionibacteriales</taxon>
        <taxon>Propionibacteriaceae</taxon>
        <taxon>Microlunatus</taxon>
    </lineage>
</organism>
<sequence length="122" mass="12735">MLASASAVAAQQIGLYGAAGPVRPSWFPSADKVQHALGFALPMFLVLTTSQLYAARAGRSVRPLAVAALAVVFAVNAVVSEIVQAQPGSGRTGDPLDAVADLLGLALGWLLFRLLLRRQVVR</sequence>
<feature type="transmembrane region" description="Helical" evidence="1">
    <location>
        <begin position="99"/>
        <end position="116"/>
    </location>
</feature>
<proteinExistence type="predicted"/>
<dbReference type="RefSeq" id="WP_344811147.1">
    <property type="nucleotide sequence ID" value="NZ_BAAAYX010000002.1"/>
</dbReference>
<evidence type="ECO:0008006" key="4">
    <source>
        <dbReference type="Google" id="ProtNLM"/>
    </source>
</evidence>
<dbReference type="PANTHER" id="PTHR28008">
    <property type="entry name" value="DOMAIN PROTEIN, PUTATIVE (AFU_ORTHOLOGUE AFUA_3G10980)-RELATED"/>
    <property type="match status" value="1"/>
</dbReference>
<dbReference type="PANTHER" id="PTHR28008:SF1">
    <property type="entry name" value="DOMAIN PROTEIN, PUTATIVE (AFU_ORTHOLOGUE AFUA_3G10980)-RELATED"/>
    <property type="match status" value="1"/>
</dbReference>
<comment type="caution">
    <text evidence="2">The sequence shown here is derived from an EMBL/GenBank/DDBJ whole genome shotgun (WGS) entry which is preliminary data.</text>
</comment>
<gene>
    <name evidence="2" type="ORF">GCM10022204_09840</name>
</gene>